<dbReference type="Proteomes" id="UP000018208">
    <property type="component" value="Unassembled WGS sequence"/>
</dbReference>
<sequence>MENKLKFMNLLHGQSSPIYRQNLLRKQPLYSPDFISITKQVQEKITVKHKQDASISQLKNTRLSNPETVKFDDFYNMLKSSEIQKKKKEKQLRKQRLKQIYYCSSEDYDEPEEQYKEILF</sequence>
<evidence type="ECO:0000313" key="2">
    <source>
        <dbReference type="Proteomes" id="UP000018208"/>
    </source>
</evidence>
<dbReference type="RefSeq" id="XP_067768310.1">
    <property type="nucleotide sequence ID" value="XM_067904828.1"/>
</dbReference>
<accession>A0A9P8S299</accession>
<dbReference type="GeneID" id="94294914"/>
<comment type="caution">
    <text evidence="1">The sequence shown here is derived from an EMBL/GenBank/DDBJ whole genome shotgun (WGS) entry which is preliminary data.</text>
</comment>
<dbReference type="KEGG" id="ssao:94294914"/>
<dbReference type="EMBL" id="AUWU02000001">
    <property type="protein sequence ID" value="KAH0577537.1"/>
    <property type="molecule type" value="Genomic_DNA"/>
</dbReference>
<proteinExistence type="predicted"/>
<organism evidence="1 2">
    <name type="scientific">Spironucleus salmonicida</name>
    <dbReference type="NCBI Taxonomy" id="348837"/>
    <lineage>
        <taxon>Eukaryota</taxon>
        <taxon>Metamonada</taxon>
        <taxon>Diplomonadida</taxon>
        <taxon>Hexamitidae</taxon>
        <taxon>Hexamitinae</taxon>
        <taxon>Spironucleus</taxon>
    </lineage>
</organism>
<gene>
    <name evidence="1" type="ORF">SS50377_20891</name>
</gene>
<evidence type="ECO:0000313" key="1">
    <source>
        <dbReference type="EMBL" id="KAH0577537.1"/>
    </source>
</evidence>
<keyword evidence="2" id="KW-1185">Reference proteome</keyword>
<protein>
    <submittedName>
        <fullName evidence="1">Uncharacterized protein</fullName>
    </submittedName>
</protein>
<reference evidence="1 2" key="1">
    <citation type="journal article" date="2014" name="PLoS Genet.">
        <title>The Genome of Spironucleus salmonicida Highlights a Fish Pathogen Adapted to Fluctuating Environments.</title>
        <authorList>
            <person name="Xu F."/>
            <person name="Jerlstrom-Hultqvist J."/>
            <person name="Einarsson E."/>
            <person name="Astvaldsson A."/>
            <person name="Svard S.G."/>
            <person name="Andersson J.O."/>
        </authorList>
    </citation>
    <scope>NUCLEOTIDE SEQUENCE [LARGE SCALE GENOMIC DNA]</scope>
    <source>
        <strain evidence="1 2">ATCC 50377</strain>
    </source>
</reference>
<name>A0A9P8S299_9EUKA</name>
<dbReference type="AlphaFoldDB" id="A0A9P8S299"/>